<evidence type="ECO:0000313" key="1">
    <source>
        <dbReference type="EMBL" id="GAI62446.1"/>
    </source>
</evidence>
<gene>
    <name evidence="1" type="ORF">S12H4_07973</name>
</gene>
<organism evidence="1">
    <name type="scientific">marine sediment metagenome</name>
    <dbReference type="NCBI Taxonomy" id="412755"/>
    <lineage>
        <taxon>unclassified sequences</taxon>
        <taxon>metagenomes</taxon>
        <taxon>ecological metagenomes</taxon>
    </lineage>
</organism>
<reference evidence="1" key="1">
    <citation type="journal article" date="2014" name="Front. Microbiol.">
        <title>High frequency of phylogenetically diverse reductive dehalogenase-homologous genes in deep subseafloor sedimentary metagenomes.</title>
        <authorList>
            <person name="Kawai M."/>
            <person name="Futagami T."/>
            <person name="Toyoda A."/>
            <person name="Takaki Y."/>
            <person name="Nishi S."/>
            <person name="Hori S."/>
            <person name="Arai W."/>
            <person name="Tsubouchi T."/>
            <person name="Morono Y."/>
            <person name="Uchiyama I."/>
            <person name="Ito T."/>
            <person name="Fujiyama A."/>
            <person name="Inagaki F."/>
            <person name="Takami H."/>
        </authorList>
    </citation>
    <scope>NUCLEOTIDE SEQUENCE</scope>
    <source>
        <strain evidence="1">Expedition CK06-06</strain>
    </source>
</reference>
<accession>X1R5X3</accession>
<dbReference type="EMBL" id="BARW01003019">
    <property type="protein sequence ID" value="GAI62446.1"/>
    <property type="molecule type" value="Genomic_DNA"/>
</dbReference>
<protein>
    <submittedName>
        <fullName evidence="1">Uncharacterized protein</fullName>
    </submittedName>
</protein>
<proteinExistence type="predicted"/>
<dbReference type="AlphaFoldDB" id="X1R5X3"/>
<sequence length="39" mass="4463">MVYGINMFGDALRDILDPRLRGGVGRYGVRVKKEAKRRV</sequence>
<comment type="caution">
    <text evidence="1">The sequence shown here is derived from an EMBL/GenBank/DDBJ whole genome shotgun (WGS) entry which is preliminary data.</text>
</comment>
<name>X1R5X3_9ZZZZ</name>